<sequence length="178" mass="19697">MRRKNFFVILFKMLGLGDQGAVRGGCHASSGVRHGTRYGCHMSLGGRRKTIGGCHFTCGGCHLALGNRHRIVGNRSRAGRAAGWRRGNRSRPESSDRPSRSRFGKNSEQTGARARNTPFGSWRSANMFLFRESVDIDNRARGLPFHPPEENRDSPAFNREITGSLWGGDARRALKATS</sequence>
<feature type="compositionally biased region" description="Low complexity" evidence="1">
    <location>
        <begin position="76"/>
        <end position="85"/>
    </location>
</feature>
<evidence type="ECO:0000256" key="1">
    <source>
        <dbReference type="SAM" id="MobiDB-lite"/>
    </source>
</evidence>
<gene>
    <name evidence="2" type="ORF">BECKMB1821G_GA0114241_11513</name>
    <name evidence="4" type="ORF">BECKMB1821H_GA0114242_11653</name>
    <name evidence="3" type="ORF">BECKMB1821I_GA0114274_11633</name>
</gene>
<proteinExistence type="predicted"/>
<organism evidence="4">
    <name type="scientific">Candidatus Kentrum sp. MB</name>
    <dbReference type="NCBI Taxonomy" id="2138164"/>
    <lineage>
        <taxon>Bacteria</taxon>
        <taxon>Pseudomonadati</taxon>
        <taxon>Pseudomonadota</taxon>
        <taxon>Gammaproteobacteria</taxon>
        <taxon>Candidatus Kentrum</taxon>
    </lineage>
</organism>
<dbReference type="AlphaFoldDB" id="A0A451BH32"/>
<protein>
    <submittedName>
        <fullName evidence="4">Uncharacterized protein</fullName>
    </submittedName>
</protein>
<feature type="region of interest" description="Disordered" evidence="1">
    <location>
        <begin position="140"/>
        <end position="163"/>
    </location>
</feature>
<accession>A0A451BH32</accession>
<evidence type="ECO:0000313" key="4">
    <source>
        <dbReference type="EMBL" id="VFK77566.1"/>
    </source>
</evidence>
<evidence type="ECO:0000313" key="3">
    <source>
        <dbReference type="EMBL" id="VFK35921.1"/>
    </source>
</evidence>
<feature type="compositionally biased region" description="Basic and acidic residues" evidence="1">
    <location>
        <begin position="90"/>
        <end position="99"/>
    </location>
</feature>
<reference evidence="4" key="1">
    <citation type="submission" date="2019-02" db="EMBL/GenBank/DDBJ databases">
        <authorList>
            <person name="Gruber-Vodicka R. H."/>
            <person name="Seah K. B. B."/>
        </authorList>
    </citation>
    <scope>NUCLEOTIDE SEQUENCE</scope>
    <source>
        <strain evidence="2">BECK_BZ197</strain>
        <strain evidence="4">BECK_BZ198</strain>
        <strain evidence="3">BECK_BZ199</strain>
    </source>
</reference>
<evidence type="ECO:0000313" key="2">
    <source>
        <dbReference type="EMBL" id="VFK33352.1"/>
    </source>
</evidence>
<dbReference type="EMBL" id="CAADGH010000165">
    <property type="protein sequence ID" value="VFK77566.1"/>
    <property type="molecule type" value="Genomic_DNA"/>
</dbReference>
<feature type="region of interest" description="Disordered" evidence="1">
    <location>
        <begin position="76"/>
        <end position="119"/>
    </location>
</feature>
<dbReference type="EMBL" id="CAADFO010000151">
    <property type="protein sequence ID" value="VFK33352.1"/>
    <property type="molecule type" value="Genomic_DNA"/>
</dbReference>
<name>A0A451BH32_9GAMM</name>
<dbReference type="EMBL" id="CAADFQ010000163">
    <property type="protein sequence ID" value="VFK35921.1"/>
    <property type="molecule type" value="Genomic_DNA"/>
</dbReference>